<accession>W4K3E6</accession>
<dbReference type="eggNOG" id="ENOG502SAJ6">
    <property type="taxonomic scope" value="Eukaryota"/>
</dbReference>
<dbReference type="SUPFAM" id="SSF51556">
    <property type="entry name" value="Metallo-dependent hydrolases"/>
    <property type="match status" value="1"/>
</dbReference>
<feature type="region of interest" description="Disordered" evidence="2">
    <location>
        <begin position="309"/>
        <end position="329"/>
    </location>
</feature>
<evidence type="ECO:0000313" key="4">
    <source>
        <dbReference type="Proteomes" id="UP000030671"/>
    </source>
</evidence>
<evidence type="ECO:0000256" key="1">
    <source>
        <dbReference type="SAM" id="Coils"/>
    </source>
</evidence>
<dbReference type="OrthoDB" id="2135488at2759"/>
<feature type="compositionally biased region" description="Basic and acidic residues" evidence="2">
    <location>
        <begin position="74"/>
        <end position="92"/>
    </location>
</feature>
<evidence type="ECO:0000313" key="3">
    <source>
        <dbReference type="EMBL" id="ETW80353.1"/>
    </source>
</evidence>
<dbReference type="PANTHER" id="PTHR43569:SF2">
    <property type="entry name" value="AMIDOHYDROLASE-RELATED DOMAIN-CONTAINING PROTEIN"/>
    <property type="match status" value="1"/>
</dbReference>
<protein>
    <submittedName>
        <fullName evidence="3">Uncharacterized protein</fullName>
    </submittedName>
</protein>
<dbReference type="HOGENOM" id="CLU_334954_0_0_1"/>
<evidence type="ECO:0000256" key="2">
    <source>
        <dbReference type="SAM" id="MobiDB-lite"/>
    </source>
</evidence>
<dbReference type="EMBL" id="KI925459">
    <property type="protein sequence ID" value="ETW80353.1"/>
    <property type="molecule type" value="Genomic_DNA"/>
</dbReference>
<dbReference type="InterPro" id="IPR032466">
    <property type="entry name" value="Metal_Hydrolase"/>
</dbReference>
<feature type="region of interest" description="Disordered" evidence="2">
    <location>
        <begin position="37"/>
        <end position="96"/>
    </location>
</feature>
<dbReference type="Gene3D" id="3.20.20.140">
    <property type="entry name" value="Metal-dependent hydrolases"/>
    <property type="match status" value="1"/>
</dbReference>
<feature type="region of interest" description="Disordered" evidence="2">
    <location>
        <begin position="515"/>
        <end position="535"/>
    </location>
</feature>
<dbReference type="AlphaFoldDB" id="W4K3E6"/>
<keyword evidence="4" id="KW-1185">Reference proteome</keyword>
<dbReference type="PANTHER" id="PTHR43569">
    <property type="entry name" value="AMIDOHYDROLASE"/>
    <property type="match status" value="1"/>
</dbReference>
<gene>
    <name evidence="3" type="ORF">HETIRDRAFT_427468</name>
</gene>
<dbReference type="InterPro" id="IPR052350">
    <property type="entry name" value="Metallo-dep_Lactonases"/>
</dbReference>
<dbReference type="GeneID" id="20674214"/>
<dbReference type="Proteomes" id="UP000030671">
    <property type="component" value="Unassembled WGS sequence"/>
</dbReference>
<proteinExistence type="predicted"/>
<reference evidence="3 4" key="1">
    <citation type="journal article" date="2012" name="New Phytol.">
        <title>Insight into trade-off between wood decay and parasitism from the genome of a fungal forest pathogen.</title>
        <authorList>
            <person name="Olson A."/>
            <person name="Aerts A."/>
            <person name="Asiegbu F."/>
            <person name="Belbahri L."/>
            <person name="Bouzid O."/>
            <person name="Broberg A."/>
            <person name="Canback B."/>
            <person name="Coutinho P.M."/>
            <person name="Cullen D."/>
            <person name="Dalman K."/>
            <person name="Deflorio G."/>
            <person name="van Diepen L.T."/>
            <person name="Dunand C."/>
            <person name="Duplessis S."/>
            <person name="Durling M."/>
            <person name="Gonthier P."/>
            <person name="Grimwood J."/>
            <person name="Fossdal C.G."/>
            <person name="Hansson D."/>
            <person name="Henrissat B."/>
            <person name="Hietala A."/>
            <person name="Himmelstrand K."/>
            <person name="Hoffmeister D."/>
            <person name="Hogberg N."/>
            <person name="James T.Y."/>
            <person name="Karlsson M."/>
            <person name="Kohler A."/>
            <person name="Kues U."/>
            <person name="Lee Y.H."/>
            <person name="Lin Y.C."/>
            <person name="Lind M."/>
            <person name="Lindquist E."/>
            <person name="Lombard V."/>
            <person name="Lucas S."/>
            <person name="Lunden K."/>
            <person name="Morin E."/>
            <person name="Murat C."/>
            <person name="Park J."/>
            <person name="Raffaello T."/>
            <person name="Rouze P."/>
            <person name="Salamov A."/>
            <person name="Schmutz J."/>
            <person name="Solheim H."/>
            <person name="Stahlberg J."/>
            <person name="Velez H."/>
            <person name="de Vries R.P."/>
            <person name="Wiebenga A."/>
            <person name="Woodward S."/>
            <person name="Yakovlev I."/>
            <person name="Garbelotto M."/>
            <person name="Martin F."/>
            <person name="Grigoriev I.V."/>
            <person name="Stenlid J."/>
        </authorList>
    </citation>
    <scope>NUCLEOTIDE SEQUENCE [LARGE SCALE GENOMIC DNA]</scope>
    <source>
        <strain evidence="3 4">TC 32-1</strain>
    </source>
</reference>
<dbReference type="InParanoid" id="W4K3E6"/>
<dbReference type="RefSeq" id="XP_009547114.1">
    <property type="nucleotide sequence ID" value="XM_009548819.1"/>
</dbReference>
<feature type="coiled-coil region" evidence="1">
    <location>
        <begin position="131"/>
        <end position="221"/>
    </location>
</feature>
<dbReference type="STRING" id="747525.W4K3E6"/>
<keyword evidence="1" id="KW-0175">Coiled coil</keyword>
<organism evidence="3 4">
    <name type="scientific">Heterobasidion irregulare (strain TC 32-1)</name>
    <dbReference type="NCBI Taxonomy" id="747525"/>
    <lineage>
        <taxon>Eukaryota</taxon>
        <taxon>Fungi</taxon>
        <taxon>Dikarya</taxon>
        <taxon>Basidiomycota</taxon>
        <taxon>Agaricomycotina</taxon>
        <taxon>Agaricomycetes</taxon>
        <taxon>Russulales</taxon>
        <taxon>Bondarzewiaceae</taxon>
        <taxon>Heterobasidion</taxon>
        <taxon>Heterobasidion annosum species complex</taxon>
    </lineage>
</organism>
<name>W4K3E6_HETIT</name>
<dbReference type="KEGG" id="hir:HETIRDRAFT_427468"/>
<sequence length="852" mass="95650">MSPILTPRAAVEEVSDEDVPILGLRDNSMDLMAQLREAAATPTPLAEMMQDPEALRTLTKSSSRESHRRPTSPPRDREGSRKGKDGGRRRTSDSASSMLSIVLAEEERQVHHLKAMLRITGDRLEHEARRADQAESRATMAEVRARETNARAAASEQALHHAEIEAARAREETKRYQMQLETAERELRRVAADMVRLQRQREEADEAAAKARDAARRWQSALRDNQAREEGREEGRRMAMFRRFDDGREEGWEEGRYDGWQSGRMEGFEEGRKVGIEEGREIGKREERRYALKVHDRYQEAGRARSFDDRPRYFEDREEEKESVNRNEAQERIQQWAESTEESIRIPSPKPRPVWLRRAVTANPGILGRDNALGLGMDPPQFWIVQDMEQKTWFSKDSTQKGKKTLETEIFFDGCEDPSVINDRERKPGVMGMCSYWRLPDPSKWFRKNPELRIRPNCLYKSRITMNTAYECHRFSWSDWQNIEYLLQVAPTRAVRIMTVSKQERTAPFHICTIMSNPTIPPTPPSPGVGARRKGHKTLPRLPLTAFSPPNSGVSESFPLPPSPSTVHPDRVVDASVGSSLADWKQEVSGALKGRIGGVVVKITQDQLAGLEAQASEADVTVLSAAIQFDLEDAQAPIISSAKYPISLSTSFTKHSEQAAANLNAALKAGSIVDIDVQASGDSGLDGLEDLLTRAIDGLEGRGTIILSNILPPPHDLELPIVKLLTHPTYQTYQAHIAALSLFPNLYVKFLPPAWNAPTPPTPPAGKELVANEKEKKEWKRRIKMYLGPAVEAFGFQRILFGSAPSPFSHAISNAGDWYEIARESFAELGVEQPDVDNVFGGNAQRVYSASS</sequence>